<proteinExistence type="predicted"/>
<gene>
    <name evidence="1" type="ORF">FA95DRAFT_1221598</name>
</gene>
<protein>
    <submittedName>
        <fullName evidence="1">Uncharacterized protein</fullName>
    </submittedName>
</protein>
<accession>A0ACB8R3V3</accession>
<comment type="caution">
    <text evidence="1">The sequence shown here is derived from an EMBL/GenBank/DDBJ whole genome shotgun (WGS) entry which is preliminary data.</text>
</comment>
<dbReference type="EMBL" id="MU276504">
    <property type="protein sequence ID" value="KAI0038430.1"/>
    <property type="molecule type" value="Genomic_DNA"/>
</dbReference>
<evidence type="ECO:0000313" key="1">
    <source>
        <dbReference type="EMBL" id="KAI0038430.1"/>
    </source>
</evidence>
<sequence length="261" mass="29055">MLTSPPFGDLTFLSKGDVTFLPQGPGCNAVTLRLIQKNTGPNEIGWLVRNTPGLMTRAGYSALEPAHVGPMFALEVFPDGAEERARYLANYTILRDALSTLAGVARVPNWLLVGTLTAPLPDGRPVTLCAALVEVVTGVTIAELEERASVATNSPLAEIVHSLRRFRLAMRNKGISFGNLRPDYFALPFDSSTREEDEDYVAFDKCVALIDWRGMTHVKRVEDADEERFRRDFHALEDMTSMILRYSQHDSRRLPVQATNY</sequence>
<evidence type="ECO:0000313" key="2">
    <source>
        <dbReference type="Proteomes" id="UP000814033"/>
    </source>
</evidence>
<reference evidence="1" key="1">
    <citation type="submission" date="2021-02" db="EMBL/GenBank/DDBJ databases">
        <authorList>
            <consortium name="DOE Joint Genome Institute"/>
            <person name="Ahrendt S."/>
            <person name="Looney B.P."/>
            <person name="Miyauchi S."/>
            <person name="Morin E."/>
            <person name="Drula E."/>
            <person name="Courty P.E."/>
            <person name="Chicoki N."/>
            <person name="Fauchery L."/>
            <person name="Kohler A."/>
            <person name="Kuo A."/>
            <person name="Labutti K."/>
            <person name="Pangilinan J."/>
            <person name="Lipzen A."/>
            <person name="Riley R."/>
            <person name="Andreopoulos W."/>
            <person name="He G."/>
            <person name="Johnson J."/>
            <person name="Barry K.W."/>
            <person name="Grigoriev I.V."/>
            <person name="Nagy L."/>
            <person name="Hibbett D."/>
            <person name="Henrissat B."/>
            <person name="Matheny P.B."/>
            <person name="Labbe J."/>
            <person name="Martin F."/>
        </authorList>
    </citation>
    <scope>NUCLEOTIDE SEQUENCE</scope>
    <source>
        <strain evidence="1">FP105234-sp</strain>
    </source>
</reference>
<organism evidence="1 2">
    <name type="scientific">Auriscalpium vulgare</name>
    <dbReference type="NCBI Taxonomy" id="40419"/>
    <lineage>
        <taxon>Eukaryota</taxon>
        <taxon>Fungi</taxon>
        <taxon>Dikarya</taxon>
        <taxon>Basidiomycota</taxon>
        <taxon>Agaricomycotina</taxon>
        <taxon>Agaricomycetes</taxon>
        <taxon>Russulales</taxon>
        <taxon>Auriscalpiaceae</taxon>
        <taxon>Auriscalpium</taxon>
    </lineage>
</organism>
<name>A0ACB8R3V3_9AGAM</name>
<dbReference type="Proteomes" id="UP000814033">
    <property type="component" value="Unassembled WGS sequence"/>
</dbReference>
<reference evidence="1" key="2">
    <citation type="journal article" date="2022" name="New Phytol.">
        <title>Evolutionary transition to the ectomycorrhizal habit in the genomes of a hyperdiverse lineage of mushroom-forming fungi.</title>
        <authorList>
            <person name="Looney B."/>
            <person name="Miyauchi S."/>
            <person name="Morin E."/>
            <person name="Drula E."/>
            <person name="Courty P.E."/>
            <person name="Kohler A."/>
            <person name="Kuo A."/>
            <person name="LaButti K."/>
            <person name="Pangilinan J."/>
            <person name="Lipzen A."/>
            <person name="Riley R."/>
            <person name="Andreopoulos W."/>
            <person name="He G."/>
            <person name="Johnson J."/>
            <person name="Nolan M."/>
            <person name="Tritt A."/>
            <person name="Barry K.W."/>
            <person name="Grigoriev I.V."/>
            <person name="Nagy L.G."/>
            <person name="Hibbett D."/>
            <person name="Henrissat B."/>
            <person name="Matheny P.B."/>
            <person name="Labbe J."/>
            <person name="Martin F.M."/>
        </authorList>
    </citation>
    <scope>NUCLEOTIDE SEQUENCE</scope>
    <source>
        <strain evidence="1">FP105234-sp</strain>
    </source>
</reference>
<keyword evidence="2" id="KW-1185">Reference proteome</keyword>